<keyword evidence="1" id="KW-0175">Coiled coil</keyword>
<feature type="region of interest" description="Disordered" evidence="2">
    <location>
        <begin position="66"/>
        <end position="89"/>
    </location>
</feature>
<evidence type="ECO:0000256" key="1">
    <source>
        <dbReference type="SAM" id="Coils"/>
    </source>
</evidence>
<dbReference type="WBParaSite" id="MBELARI_LOCUS11061">
    <property type="protein sequence ID" value="MBELARI_LOCUS11061"/>
    <property type="gene ID" value="MBELARI_LOCUS11061"/>
</dbReference>
<dbReference type="Pfam" id="PF15189">
    <property type="entry name" value="MEIOC"/>
    <property type="match status" value="1"/>
</dbReference>
<dbReference type="InterPro" id="IPR027963">
    <property type="entry name" value="MEIOC"/>
</dbReference>
<dbReference type="AlphaFoldDB" id="A0AAF3EAV3"/>
<dbReference type="GO" id="GO:0048255">
    <property type="term" value="P:mRNA stabilization"/>
    <property type="evidence" value="ECO:0007669"/>
    <property type="project" value="TreeGrafter"/>
</dbReference>
<dbReference type="GO" id="GO:0005737">
    <property type="term" value="C:cytoplasm"/>
    <property type="evidence" value="ECO:0007669"/>
    <property type="project" value="TreeGrafter"/>
</dbReference>
<proteinExistence type="predicted"/>
<evidence type="ECO:0000313" key="4">
    <source>
        <dbReference type="WBParaSite" id="MBELARI_LOCUS11061"/>
    </source>
</evidence>
<reference evidence="4" key="1">
    <citation type="submission" date="2024-02" db="UniProtKB">
        <authorList>
            <consortium name="WormBaseParasite"/>
        </authorList>
    </citation>
    <scope>IDENTIFICATION</scope>
</reference>
<dbReference type="GO" id="GO:0007141">
    <property type="term" value="P:male meiosis I"/>
    <property type="evidence" value="ECO:0007669"/>
    <property type="project" value="TreeGrafter"/>
</dbReference>
<dbReference type="GO" id="GO:0005634">
    <property type="term" value="C:nucleus"/>
    <property type="evidence" value="ECO:0007669"/>
    <property type="project" value="TreeGrafter"/>
</dbReference>
<dbReference type="GO" id="GO:0007144">
    <property type="term" value="P:female meiosis I"/>
    <property type="evidence" value="ECO:0007669"/>
    <property type="project" value="TreeGrafter"/>
</dbReference>
<protein>
    <submittedName>
        <fullName evidence="4">Uncharacterized protein</fullName>
    </submittedName>
</protein>
<sequence>MAVRCSELPNLACEEVGVAWGRMLDKECWNEKTATPSFSPFSSTRTPSNDSSTWYNNVYNWIHSSQSSDEAGGSSRSSSSKGSPWDDDAQAQLINGPFSAWEPPFKPVPLPTPQLKNLNDFNQNPYANIIEGLLKLNLGEQATVGNSALNVPSTSPTSSNTTSFLSDEPMCRPCVSQVQPNKTVPQLAQPRPIIGQNQKDHHSAPSLAHDSKQAEWLLQQIEAQRQQQAIYEQMCQMMINANQGNASSCQSALTQRNSTAIELHTKLEECSEEYRQLEKERKQTEAELAKHNLGKKISSSNGLPIPRLPTAPSRLDRLIVDFHREHARILTLLGKMEQLRGEPLPISVHNALMQLQRSVVILQNCRQAERTAILQTLRGELVRYDEEKETLVLASALSTVRKAALRARSANWVSLVSTIGVADPSEQQVIDRLIASDFTLAPPPIRSRPVKK</sequence>
<feature type="coiled-coil region" evidence="1">
    <location>
        <begin position="260"/>
        <end position="294"/>
    </location>
</feature>
<name>A0AAF3EAV3_9BILA</name>
<dbReference type="PANTHER" id="PTHR33861">
    <property type="entry name" value="PROTEIN CBG18333"/>
    <property type="match status" value="1"/>
</dbReference>
<dbReference type="Proteomes" id="UP000887575">
    <property type="component" value="Unassembled WGS sequence"/>
</dbReference>
<evidence type="ECO:0000313" key="3">
    <source>
        <dbReference type="Proteomes" id="UP000887575"/>
    </source>
</evidence>
<organism evidence="3 4">
    <name type="scientific">Mesorhabditis belari</name>
    <dbReference type="NCBI Taxonomy" id="2138241"/>
    <lineage>
        <taxon>Eukaryota</taxon>
        <taxon>Metazoa</taxon>
        <taxon>Ecdysozoa</taxon>
        <taxon>Nematoda</taxon>
        <taxon>Chromadorea</taxon>
        <taxon>Rhabditida</taxon>
        <taxon>Rhabditina</taxon>
        <taxon>Rhabditomorpha</taxon>
        <taxon>Rhabditoidea</taxon>
        <taxon>Rhabditidae</taxon>
        <taxon>Mesorhabditinae</taxon>
        <taxon>Mesorhabditis</taxon>
    </lineage>
</organism>
<keyword evidence="3" id="KW-1185">Reference proteome</keyword>
<feature type="compositionally biased region" description="Low complexity" evidence="2">
    <location>
        <begin position="66"/>
        <end position="83"/>
    </location>
</feature>
<evidence type="ECO:0000256" key="2">
    <source>
        <dbReference type="SAM" id="MobiDB-lite"/>
    </source>
</evidence>
<accession>A0AAF3EAV3</accession>
<dbReference type="PANTHER" id="PTHR33861:SF5">
    <property type="entry name" value="GAMMA-TUBULIN COMPLEX COMPONENT"/>
    <property type="match status" value="1"/>
</dbReference>